<dbReference type="Gene3D" id="3.30.1370.100">
    <property type="entry name" value="MutL, C-terminal domain, regulatory subdomain"/>
    <property type="match status" value="1"/>
</dbReference>
<dbReference type="SUPFAM" id="SSF54211">
    <property type="entry name" value="Ribosomal protein S5 domain 2-like"/>
    <property type="match status" value="1"/>
</dbReference>
<gene>
    <name evidence="4" type="primary">mutL</name>
    <name evidence="8" type="ORF">A7L45_12805</name>
</gene>
<evidence type="ECO:0000256" key="2">
    <source>
        <dbReference type="ARBA" id="ARBA00022763"/>
    </source>
</evidence>
<sequence>MMRINILEVETSNKIAAGEVVERPSSVVKELVENSIDAGAKNITIEILEGGQKNIKVIDDGSGIHVDDIEKAFLPHATSKIKYVEDIYKIHSLGFRGEALPSIASVSRTLLNSRTKESPFGMEISQSSSDVLYIKEVGCNVGTTIEVKDLFFNVPARQKFLKSPQRESALISDILGRLALANNEISFKLSNNDKKVFSTFSSTQPRDTIRYIYGKEVADNITSFEKYNDVMSVHGYIGNALISRGSRNRQSIFVNKRYIKSGLITAAVENAFKSFLTINKFPFFVIFLDIFPEYIDINVHPQKTEIKFQEDKAIFKFVFDAVHTAIADSLRGNFDVTEDDNKNNDNNEKRNENENNSAKEVEKNTIKKDVYDFNRIIIDEKVKEELEKSVQIPIDFKYKRQNNENEASSFMESSYAHSSLPKVTSNSGSKFASGVQSTSENVKESGNINQETGEITTSNEVSRISKFPELRIIGQFNKTYIIGEAYNELYLIDQHAAHEKVLFETYKKEIKNAQVVSQILLVPTVIELSVDDYAYYSENVVVFNNTGFNIIEFGENTISIKEVPIILGKPDIKNLFNEILDNLKNMGSGETIQIKYTRIATLACKAAVKANNLLSDLEMNKLINDLRYIDEPFTCPHGRPTIIKITLNELEKKFKRIQ</sequence>
<keyword evidence="3 4" id="KW-0234">DNA repair</keyword>
<dbReference type="InterPro" id="IPR013507">
    <property type="entry name" value="DNA_mismatch_S5_2-like"/>
</dbReference>
<dbReference type="HAMAP" id="MF_00149">
    <property type="entry name" value="DNA_mis_repair"/>
    <property type="match status" value="1"/>
</dbReference>
<dbReference type="GO" id="GO:0140664">
    <property type="term" value="F:ATP-dependent DNA damage sensor activity"/>
    <property type="evidence" value="ECO:0007669"/>
    <property type="project" value="InterPro"/>
</dbReference>
<accession>A0A1J0GIY7</accession>
<dbReference type="InterPro" id="IPR014762">
    <property type="entry name" value="DNA_mismatch_repair_CS"/>
</dbReference>
<dbReference type="InterPro" id="IPR042121">
    <property type="entry name" value="MutL_C_regsub"/>
</dbReference>
<dbReference type="EMBL" id="CP015756">
    <property type="protein sequence ID" value="APC40886.1"/>
    <property type="molecule type" value="Genomic_DNA"/>
</dbReference>
<dbReference type="GO" id="GO:0016887">
    <property type="term" value="F:ATP hydrolysis activity"/>
    <property type="evidence" value="ECO:0007669"/>
    <property type="project" value="InterPro"/>
</dbReference>
<evidence type="ECO:0000259" key="6">
    <source>
        <dbReference type="SMART" id="SM00853"/>
    </source>
</evidence>
<dbReference type="Gene3D" id="3.30.230.10">
    <property type="match status" value="1"/>
</dbReference>
<dbReference type="PANTHER" id="PTHR10073">
    <property type="entry name" value="DNA MISMATCH REPAIR PROTEIN MLH, PMS, MUTL"/>
    <property type="match status" value="1"/>
</dbReference>
<dbReference type="CDD" id="cd00782">
    <property type="entry name" value="MutL_Trans"/>
    <property type="match status" value="1"/>
</dbReference>
<feature type="compositionally biased region" description="Basic and acidic residues" evidence="5">
    <location>
        <begin position="339"/>
        <end position="361"/>
    </location>
</feature>
<dbReference type="Pfam" id="PF08676">
    <property type="entry name" value="MutL_C"/>
    <property type="match status" value="1"/>
</dbReference>
<dbReference type="GO" id="GO:0032300">
    <property type="term" value="C:mismatch repair complex"/>
    <property type="evidence" value="ECO:0007669"/>
    <property type="project" value="InterPro"/>
</dbReference>
<dbReference type="GO" id="GO:0030983">
    <property type="term" value="F:mismatched DNA binding"/>
    <property type="evidence" value="ECO:0007669"/>
    <property type="project" value="InterPro"/>
</dbReference>
<dbReference type="PANTHER" id="PTHR10073:SF12">
    <property type="entry name" value="DNA MISMATCH REPAIR PROTEIN MLH1"/>
    <property type="match status" value="1"/>
</dbReference>
<evidence type="ECO:0000313" key="9">
    <source>
        <dbReference type="Proteomes" id="UP000182569"/>
    </source>
</evidence>
<evidence type="ECO:0000256" key="3">
    <source>
        <dbReference type="ARBA" id="ARBA00023204"/>
    </source>
</evidence>
<dbReference type="Gene3D" id="3.30.565.10">
    <property type="entry name" value="Histidine kinase-like ATPase, C-terminal domain"/>
    <property type="match status" value="1"/>
</dbReference>
<keyword evidence="2 4" id="KW-0227">DNA damage</keyword>
<dbReference type="STRING" id="1552.A7L45_12805"/>
<dbReference type="InterPro" id="IPR036890">
    <property type="entry name" value="HATPase_C_sf"/>
</dbReference>
<dbReference type="SMART" id="SM00853">
    <property type="entry name" value="MutL_C"/>
    <property type="match status" value="1"/>
</dbReference>
<dbReference type="InterPro" id="IPR038973">
    <property type="entry name" value="MutL/Mlh/Pms-like"/>
</dbReference>
<dbReference type="InterPro" id="IPR037198">
    <property type="entry name" value="MutL_C_sf"/>
</dbReference>
<protein>
    <recommendedName>
        <fullName evidence="4">DNA mismatch repair protein MutL</fullName>
    </recommendedName>
</protein>
<dbReference type="GO" id="GO:0006298">
    <property type="term" value="P:mismatch repair"/>
    <property type="evidence" value="ECO:0007669"/>
    <property type="project" value="UniProtKB-UniRule"/>
</dbReference>
<feature type="region of interest" description="Disordered" evidence="5">
    <location>
        <begin position="426"/>
        <end position="445"/>
    </location>
</feature>
<dbReference type="InterPro" id="IPR020667">
    <property type="entry name" value="DNA_mismatch_repair_MutL"/>
</dbReference>
<evidence type="ECO:0000256" key="5">
    <source>
        <dbReference type="SAM" id="MobiDB-lite"/>
    </source>
</evidence>
<evidence type="ECO:0000256" key="1">
    <source>
        <dbReference type="ARBA" id="ARBA00006082"/>
    </source>
</evidence>
<name>A0A1J0GIY7_9CLOT</name>
<dbReference type="GO" id="GO:0005524">
    <property type="term" value="F:ATP binding"/>
    <property type="evidence" value="ECO:0007669"/>
    <property type="project" value="InterPro"/>
</dbReference>
<dbReference type="KEGG" id="ceu:A7L45_12805"/>
<evidence type="ECO:0000256" key="4">
    <source>
        <dbReference type="HAMAP-Rule" id="MF_00149"/>
    </source>
</evidence>
<dbReference type="Pfam" id="PF01119">
    <property type="entry name" value="DNA_mis_repair"/>
    <property type="match status" value="1"/>
</dbReference>
<dbReference type="SUPFAM" id="SSF118116">
    <property type="entry name" value="DNA mismatch repair protein MutL"/>
    <property type="match status" value="1"/>
</dbReference>
<reference evidence="8" key="1">
    <citation type="journal article" date="2016" name="Front. Microbiol.">
        <title>Complete genome sequence of Clostridium estertheticum DSM 8809, a microbe identified in spoiled vacuum packed beef.</title>
        <authorList>
            <person name="Yu Z."/>
            <person name="Gunn L."/>
            <person name="Brennan E."/>
            <person name="Reid R."/>
            <person name="Wall P.G."/>
            <person name="Gaora O.P."/>
            <person name="Hurley D."/>
            <person name="Bolton D."/>
            <person name="Fanning S."/>
        </authorList>
    </citation>
    <scope>NUCLEOTIDE SEQUENCE</scope>
    <source>
        <strain evidence="8">DSM 8809</strain>
    </source>
</reference>
<evidence type="ECO:0000313" key="8">
    <source>
        <dbReference type="EMBL" id="APC40886.1"/>
    </source>
</evidence>
<dbReference type="SUPFAM" id="SSF55874">
    <property type="entry name" value="ATPase domain of HSP90 chaperone/DNA topoisomerase II/histidine kinase"/>
    <property type="match status" value="1"/>
</dbReference>
<dbReference type="Gene3D" id="3.30.1540.20">
    <property type="entry name" value="MutL, C-terminal domain, dimerisation subdomain"/>
    <property type="match status" value="1"/>
</dbReference>
<proteinExistence type="inferred from homology"/>
<dbReference type="OrthoDB" id="9763467at2"/>
<dbReference type="Pfam" id="PF13589">
    <property type="entry name" value="HATPase_c_3"/>
    <property type="match status" value="1"/>
</dbReference>
<dbReference type="PROSITE" id="PS00058">
    <property type="entry name" value="DNA_MISMATCH_REPAIR_1"/>
    <property type="match status" value="1"/>
</dbReference>
<comment type="similarity">
    <text evidence="1 4">Belongs to the DNA mismatch repair MutL/HexB family.</text>
</comment>
<dbReference type="SMART" id="SM01340">
    <property type="entry name" value="DNA_mis_repair"/>
    <property type="match status" value="1"/>
</dbReference>
<dbReference type="AlphaFoldDB" id="A0A1J0GIY7"/>
<dbReference type="InterPro" id="IPR042120">
    <property type="entry name" value="MutL_C_dimsub"/>
</dbReference>
<dbReference type="FunFam" id="3.30.565.10:FF:000003">
    <property type="entry name" value="DNA mismatch repair endonuclease MutL"/>
    <property type="match status" value="1"/>
</dbReference>
<evidence type="ECO:0000259" key="7">
    <source>
        <dbReference type="SMART" id="SM01340"/>
    </source>
</evidence>
<keyword evidence="9" id="KW-1185">Reference proteome</keyword>
<dbReference type="CDD" id="cd16926">
    <property type="entry name" value="HATPase_MutL-MLH-PMS-like"/>
    <property type="match status" value="1"/>
</dbReference>
<dbReference type="InterPro" id="IPR020568">
    <property type="entry name" value="Ribosomal_Su5_D2-typ_SF"/>
</dbReference>
<dbReference type="InterPro" id="IPR014721">
    <property type="entry name" value="Ribsml_uS5_D2-typ_fold_subgr"/>
</dbReference>
<dbReference type="Proteomes" id="UP000182569">
    <property type="component" value="Chromosome"/>
</dbReference>
<comment type="function">
    <text evidence="4">This protein is involved in the repair of mismatches in DNA. It is required for dam-dependent methyl-directed DNA mismatch repair. May act as a 'molecular matchmaker', a protein that promotes the formation of a stable complex between two or more DNA-binding proteins in an ATP-dependent manner without itself being part of a final effector complex.</text>
</comment>
<dbReference type="NCBIfam" id="TIGR00585">
    <property type="entry name" value="mutl"/>
    <property type="match status" value="1"/>
</dbReference>
<feature type="region of interest" description="Disordered" evidence="5">
    <location>
        <begin position="335"/>
        <end position="361"/>
    </location>
</feature>
<dbReference type="InterPro" id="IPR014790">
    <property type="entry name" value="MutL_C"/>
</dbReference>
<feature type="domain" description="DNA mismatch repair protein S5" evidence="7">
    <location>
        <begin position="209"/>
        <end position="327"/>
    </location>
</feature>
<dbReference type="InterPro" id="IPR002099">
    <property type="entry name" value="MutL/Mlh/PMS"/>
</dbReference>
<feature type="domain" description="MutL C-terminal dimerisation" evidence="6">
    <location>
        <begin position="472"/>
        <end position="614"/>
    </location>
</feature>
<organism evidence="8 9">
    <name type="scientific">Clostridium estertheticum subsp. estertheticum</name>
    <dbReference type="NCBI Taxonomy" id="1552"/>
    <lineage>
        <taxon>Bacteria</taxon>
        <taxon>Bacillati</taxon>
        <taxon>Bacillota</taxon>
        <taxon>Clostridia</taxon>
        <taxon>Eubacteriales</taxon>
        <taxon>Clostridiaceae</taxon>
        <taxon>Clostridium</taxon>
    </lineage>
</organism>